<gene>
    <name evidence="2" type="ORF">EV384_3796</name>
</gene>
<dbReference type="EMBL" id="SHLD01000001">
    <property type="protein sequence ID" value="RZU75264.1"/>
    <property type="molecule type" value="Genomic_DNA"/>
</dbReference>
<accession>A0A4Q8BBR1</accession>
<evidence type="ECO:0000313" key="3">
    <source>
        <dbReference type="Proteomes" id="UP000294114"/>
    </source>
</evidence>
<feature type="compositionally biased region" description="Basic and acidic residues" evidence="1">
    <location>
        <begin position="1"/>
        <end position="12"/>
    </location>
</feature>
<sequence>MSERIGARDGIRPRAGLGDGDGRRVRPDARRAGAAA</sequence>
<dbReference type="Proteomes" id="UP000294114">
    <property type="component" value="Unassembled WGS sequence"/>
</dbReference>
<evidence type="ECO:0000256" key="1">
    <source>
        <dbReference type="SAM" id="MobiDB-lite"/>
    </source>
</evidence>
<protein>
    <submittedName>
        <fullName evidence="2">Uncharacterized protein</fullName>
    </submittedName>
</protein>
<feature type="region of interest" description="Disordered" evidence="1">
    <location>
        <begin position="1"/>
        <end position="36"/>
    </location>
</feature>
<proteinExistence type="predicted"/>
<evidence type="ECO:0000313" key="2">
    <source>
        <dbReference type="EMBL" id="RZU75264.1"/>
    </source>
</evidence>
<reference evidence="2 3" key="1">
    <citation type="submission" date="2019-02" db="EMBL/GenBank/DDBJ databases">
        <title>Sequencing the genomes of 1000 actinobacteria strains.</title>
        <authorList>
            <person name="Klenk H.-P."/>
        </authorList>
    </citation>
    <scope>NUCLEOTIDE SEQUENCE [LARGE SCALE GENOMIC DNA]</scope>
    <source>
        <strain evidence="2 3">DSM 45612</strain>
    </source>
</reference>
<organism evidence="2 3">
    <name type="scientific">Micromonospora kangleipakensis</name>
    <dbReference type="NCBI Taxonomy" id="1077942"/>
    <lineage>
        <taxon>Bacteria</taxon>
        <taxon>Bacillati</taxon>
        <taxon>Actinomycetota</taxon>
        <taxon>Actinomycetes</taxon>
        <taxon>Micromonosporales</taxon>
        <taxon>Micromonosporaceae</taxon>
        <taxon>Micromonospora</taxon>
    </lineage>
</organism>
<comment type="caution">
    <text evidence="2">The sequence shown here is derived from an EMBL/GenBank/DDBJ whole genome shotgun (WGS) entry which is preliminary data.</text>
</comment>
<name>A0A4Q8BBR1_9ACTN</name>
<dbReference type="AlphaFoldDB" id="A0A4Q8BBR1"/>
<keyword evidence="3" id="KW-1185">Reference proteome</keyword>
<feature type="compositionally biased region" description="Basic and acidic residues" evidence="1">
    <location>
        <begin position="20"/>
        <end position="36"/>
    </location>
</feature>